<sequence>MTRFFKKVTFPVMERYSHTCIQRHLDFIKTTQWWSAEDLEKLQLKKLRAMIIHSYENVPYYHRLFRENNLQPDDIKCKLDLKKIPVLSKDIIRKNQNDLLAQNISSSKIMKTYSSGSTGEPFSYFLDLNSYSAGWAQTFRCWGWGGYEIGDHYVKISLNPRTSAHKKMQDLLLKTKYVYALQLNEETILEEIEKIRKFRPKIIRGYASHLYAIAKLMEKSDIEYSGASITTTGDMLFPHYRDAIERQFNCRVFDAYGGEGTPVSFECEEHRGYHISDEDVIVEFLREGSEVSTGETGNITFTNLNNYAMPFIRYEINDLGKPSDEKCSCGRCLSMMEQIEGRDSDIIITPRGDIFVVHFFTIFFEYIEGVDQFQVIQEEKNKILIKLKKNEHFNDSDYYLIKERLQEKMGDDMEIIIDVVDEIPLSGRSGKRRFVISKVPLKL</sequence>
<evidence type="ECO:0000313" key="1">
    <source>
        <dbReference type="EMBL" id="WOF16349.1"/>
    </source>
</evidence>
<dbReference type="RefSeq" id="WP_317135761.1">
    <property type="nucleotide sequence ID" value="NZ_CP043875.1"/>
</dbReference>
<evidence type="ECO:0000313" key="2">
    <source>
        <dbReference type="Proteomes" id="UP001301797"/>
    </source>
</evidence>
<protein>
    <submittedName>
        <fullName evidence="1">Phenylacetate--CoA ligase family protein</fullName>
    </submittedName>
</protein>
<reference evidence="1 2" key="1">
    <citation type="submission" date="2019-09" db="EMBL/GenBank/DDBJ databases">
        <title>The complete genome of Methanoplanus sp. FWC-SCC4.</title>
        <authorList>
            <person name="Chen S.-C."/>
            <person name="Zhou Y.-Z."/>
            <person name="Lai M.-C."/>
        </authorList>
    </citation>
    <scope>NUCLEOTIDE SEQUENCE [LARGE SCALE GENOMIC DNA]</scope>
    <source>
        <strain evidence="1 2">FWC-SCC4</strain>
    </source>
</reference>
<dbReference type="GO" id="GO:0016874">
    <property type="term" value="F:ligase activity"/>
    <property type="evidence" value="ECO:0007669"/>
    <property type="project" value="UniProtKB-KW"/>
</dbReference>
<dbReference type="InterPro" id="IPR042099">
    <property type="entry name" value="ANL_N_sf"/>
</dbReference>
<dbReference type="PANTHER" id="PTHR36932:SF1">
    <property type="entry name" value="CAPSULAR POLYSACCHARIDE BIOSYNTHESIS PROTEIN"/>
    <property type="match status" value="1"/>
</dbReference>
<dbReference type="KEGG" id="mefw:F1737_06275"/>
<dbReference type="Gene3D" id="3.40.50.12780">
    <property type="entry name" value="N-terminal domain of ligase-like"/>
    <property type="match status" value="1"/>
</dbReference>
<accession>A0AA97I4B8</accession>
<dbReference type="AlphaFoldDB" id="A0AA97I4B8"/>
<gene>
    <name evidence="1" type="ORF">F1737_06275</name>
</gene>
<dbReference type="EMBL" id="CP043875">
    <property type="protein sequence ID" value="WOF16349.1"/>
    <property type="molecule type" value="Genomic_DNA"/>
</dbReference>
<dbReference type="GeneID" id="85229769"/>
<keyword evidence="1" id="KW-0436">Ligase</keyword>
<organism evidence="1 2">
    <name type="scientific">Methanochimaera problematica</name>
    <dbReference type="NCBI Taxonomy" id="2609417"/>
    <lineage>
        <taxon>Archaea</taxon>
        <taxon>Methanobacteriati</taxon>
        <taxon>Methanobacteriota</taxon>
        <taxon>Stenosarchaea group</taxon>
        <taxon>Methanomicrobia</taxon>
        <taxon>Methanomicrobiales</taxon>
        <taxon>Methanomicrobiaceae</taxon>
        <taxon>Methanochimaera</taxon>
    </lineage>
</organism>
<name>A0AA97I4B8_9EURY</name>
<dbReference type="PANTHER" id="PTHR36932">
    <property type="entry name" value="CAPSULAR POLYSACCHARIDE BIOSYNTHESIS PROTEIN"/>
    <property type="match status" value="1"/>
</dbReference>
<keyword evidence="2" id="KW-1185">Reference proteome</keyword>
<dbReference type="SUPFAM" id="SSF56801">
    <property type="entry name" value="Acetyl-CoA synthetase-like"/>
    <property type="match status" value="1"/>
</dbReference>
<dbReference type="InterPro" id="IPR053158">
    <property type="entry name" value="CapK_Type1_Caps_Biosynth"/>
</dbReference>
<dbReference type="Proteomes" id="UP001301797">
    <property type="component" value="Chromosome"/>
</dbReference>
<proteinExistence type="predicted"/>